<feature type="transmembrane region" description="Helical" evidence="1">
    <location>
        <begin position="84"/>
        <end position="102"/>
    </location>
</feature>
<organism evidence="2 3">
    <name type="scientific">Hymenoscyphus fraxineus</name>
    <dbReference type="NCBI Taxonomy" id="746836"/>
    <lineage>
        <taxon>Eukaryota</taxon>
        <taxon>Fungi</taxon>
        <taxon>Dikarya</taxon>
        <taxon>Ascomycota</taxon>
        <taxon>Pezizomycotina</taxon>
        <taxon>Leotiomycetes</taxon>
        <taxon>Helotiales</taxon>
        <taxon>Helotiaceae</taxon>
        <taxon>Hymenoscyphus</taxon>
    </lineage>
</organism>
<keyword evidence="1" id="KW-0472">Membrane</keyword>
<dbReference type="InterPro" id="IPR025363">
    <property type="entry name" value="DUF4267"/>
</dbReference>
<feature type="transmembrane region" description="Helical" evidence="1">
    <location>
        <begin position="109"/>
        <end position="128"/>
    </location>
</feature>
<sequence length="131" mass="14403">MLPPFSWHHIPALLSATTMFIGGLFHGLLRPEAALLTWGMKPQTARSRDAQIVYYGHTMRTSTLGLLIFVFYFQGDLAAVDTTMVVMGGYSGIADVLTIWWYGNRDVVVVRLLSVLAIAGWGLCGLTAKEV</sequence>
<dbReference type="EMBL" id="CAJVRL010000058">
    <property type="protein sequence ID" value="CAG8955005.1"/>
    <property type="molecule type" value="Genomic_DNA"/>
</dbReference>
<keyword evidence="1" id="KW-1133">Transmembrane helix</keyword>
<proteinExistence type="predicted"/>
<reference evidence="2" key="1">
    <citation type="submission" date="2021-07" db="EMBL/GenBank/DDBJ databases">
        <authorList>
            <person name="Durling M."/>
        </authorList>
    </citation>
    <scope>NUCLEOTIDE SEQUENCE</scope>
</reference>
<dbReference type="OrthoDB" id="2989864at2759"/>
<keyword evidence="1" id="KW-0812">Transmembrane</keyword>
<evidence type="ECO:0000313" key="3">
    <source>
        <dbReference type="Proteomes" id="UP000696280"/>
    </source>
</evidence>
<accession>A0A9N9KZL1</accession>
<dbReference type="AlphaFoldDB" id="A0A9N9KZL1"/>
<feature type="transmembrane region" description="Helical" evidence="1">
    <location>
        <begin position="52"/>
        <end position="72"/>
    </location>
</feature>
<evidence type="ECO:0000313" key="2">
    <source>
        <dbReference type="EMBL" id="CAG8955005.1"/>
    </source>
</evidence>
<keyword evidence="3" id="KW-1185">Reference proteome</keyword>
<comment type="caution">
    <text evidence="2">The sequence shown here is derived from an EMBL/GenBank/DDBJ whole genome shotgun (WGS) entry which is preliminary data.</text>
</comment>
<dbReference type="Pfam" id="PF14087">
    <property type="entry name" value="DUF4267"/>
    <property type="match status" value="1"/>
</dbReference>
<name>A0A9N9KZL1_9HELO</name>
<dbReference type="Proteomes" id="UP000696280">
    <property type="component" value="Unassembled WGS sequence"/>
</dbReference>
<protein>
    <submittedName>
        <fullName evidence="2">Uncharacterized protein</fullName>
    </submittedName>
</protein>
<evidence type="ECO:0000256" key="1">
    <source>
        <dbReference type="SAM" id="Phobius"/>
    </source>
</evidence>
<gene>
    <name evidence="2" type="ORF">HYFRA_00008694</name>
</gene>
<feature type="transmembrane region" description="Helical" evidence="1">
    <location>
        <begin position="12"/>
        <end position="31"/>
    </location>
</feature>